<accession>A0AAU6SR77</accession>
<organism evidence="1">
    <name type="scientific">bacterium 19PA01SH03</name>
    <dbReference type="NCBI Taxonomy" id="2920705"/>
    <lineage>
        <taxon>Bacteria</taxon>
    </lineage>
</organism>
<reference evidence="1" key="1">
    <citation type="submission" date="2022-03" db="EMBL/GenBank/DDBJ databases">
        <title>Sea Food Isolates.</title>
        <authorList>
            <person name="Li c."/>
        </authorList>
    </citation>
    <scope>NUCLEOTIDE SEQUENCE</scope>
    <source>
        <strain evidence="1">19PA01SH03</strain>
    </source>
</reference>
<dbReference type="AlphaFoldDB" id="A0AAU6SR77"/>
<sequence length="67" mass="7569">MRVIAKAGGLIADLLFQHLGQDGDRVESEFYRLNPHVRGDTFSHDCTVILPEQTVNQRSISATRSWD</sequence>
<proteinExistence type="predicted"/>
<evidence type="ECO:0000313" key="1">
    <source>
        <dbReference type="EMBL" id="XAG22424.1"/>
    </source>
</evidence>
<evidence type="ECO:0008006" key="2">
    <source>
        <dbReference type="Google" id="ProtNLM"/>
    </source>
</evidence>
<name>A0AAU6SR77_UNCXX</name>
<protein>
    <recommendedName>
        <fullName evidence="2">Phage tail protein</fullName>
    </recommendedName>
</protein>
<gene>
    <name evidence="1" type="ORF">MRN70_06380</name>
</gene>
<dbReference type="EMBL" id="CP095338">
    <property type="protein sequence ID" value="XAG22424.1"/>
    <property type="molecule type" value="Genomic_DNA"/>
</dbReference>